<dbReference type="EMBL" id="CP086322">
    <property type="protein sequence ID" value="UQA92602.1"/>
    <property type="molecule type" value="Genomic_DNA"/>
</dbReference>
<dbReference type="SUPFAM" id="SSF51197">
    <property type="entry name" value="Clavaminate synthase-like"/>
    <property type="match status" value="1"/>
</dbReference>
<gene>
    <name evidence="1" type="ORF">K9S39_12895</name>
</gene>
<protein>
    <recommendedName>
        <fullName evidence="3">Phytanoyl-CoA dioxygenase PhyH</fullName>
    </recommendedName>
</protein>
<evidence type="ECO:0008006" key="3">
    <source>
        <dbReference type="Google" id="ProtNLM"/>
    </source>
</evidence>
<dbReference type="Gene3D" id="2.60.120.620">
    <property type="entry name" value="q2cbj1_9rhob like domain"/>
    <property type="match status" value="1"/>
</dbReference>
<accession>A0ABY4M559</accession>
<keyword evidence="2" id="KW-1185">Reference proteome</keyword>
<reference evidence="1" key="1">
    <citation type="submission" date="2021-10" db="EMBL/GenBank/DDBJ databases">
        <title>Streptomyces nigrumlapis sp.nov.,an antimicrobial producing actinobacterium isolated from Black Gobi rocks.</title>
        <authorList>
            <person name="Wen Y."/>
            <person name="Zhang W."/>
            <person name="Liu X.G."/>
        </authorList>
    </citation>
    <scope>NUCLEOTIDE SEQUENCE</scope>
    <source>
        <strain evidence="1">ST13-2-2</strain>
    </source>
</reference>
<sequence>MGQTLALQTVENFLTEEELTQLRKIVATGLGGWRPAFQAQVVEAPEEAQDILHSALERALPVLRRVLPSVRSAAPWGYTELGEGESVPAHIDGIVDPAARPRRSGRIGVVLDDADRGGGFYVETSSDPVLWDGRIAGPEDGFAPDTPLTRHLPAGTHGLQQHDQQPGWLQRAHRTRWMCDAGPGTVVAYGAQVLHGVTPVVDGRLRKFVTDLLDDTL</sequence>
<dbReference type="RefSeq" id="WP_248863468.1">
    <property type="nucleotide sequence ID" value="NZ_CP086322.1"/>
</dbReference>
<name>A0ABY4M559_9ACTN</name>
<organism evidence="1 2">
    <name type="scientific">Streptomyces halobius</name>
    <dbReference type="NCBI Taxonomy" id="2879846"/>
    <lineage>
        <taxon>Bacteria</taxon>
        <taxon>Bacillati</taxon>
        <taxon>Actinomycetota</taxon>
        <taxon>Actinomycetes</taxon>
        <taxon>Kitasatosporales</taxon>
        <taxon>Streptomycetaceae</taxon>
        <taxon>Streptomyces</taxon>
    </lineage>
</organism>
<dbReference type="Proteomes" id="UP000830115">
    <property type="component" value="Chromosome"/>
</dbReference>
<evidence type="ECO:0000313" key="1">
    <source>
        <dbReference type="EMBL" id="UQA92602.1"/>
    </source>
</evidence>
<proteinExistence type="predicted"/>
<evidence type="ECO:0000313" key="2">
    <source>
        <dbReference type="Proteomes" id="UP000830115"/>
    </source>
</evidence>